<accession>A0A8T2U1K7</accession>
<reference evidence="4" key="1">
    <citation type="submission" date="2021-08" db="EMBL/GenBank/DDBJ databases">
        <title>WGS assembly of Ceratopteris richardii.</title>
        <authorList>
            <person name="Marchant D.B."/>
            <person name="Chen G."/>
            <person name="Jenkins J."/>
            <person name="Shu S."/>
            <person name="Leebens-Mack J."/>
            <person name="Grimwood J."/>
            <person name="Schmutz J."/>
            <person name="Soltis P."/>
            <person name="Soltis D."/>
            <person name="Chen Z.-H."/>
        </authorList>
    </citation>
    <scope>NUCLEOTIDE SEQUENCE</scope>
    <source>
        <strain evidence="4">Whitten #5841</strain>
        <tissue evidence="4">Leaf</tissue>
    </source>
</reference>
<dbReference type="PANTHER" id="PTHR24180">
    <property type="entry name" value="CYCLIN-DEPENDENT KINASE INHIBITOR 2C-RELATED"/>
    <property type="match status" value="1"/>
</dbReference>
<dbReference type="SMART" id="SM00248">
    <property type="entry name" value="ANK"/>
    <property type="match status" value="3"/>
</dbReference>
<feature type="repeat" description="ANK" evidence="3">
    <location>
        <begin position="117"/>
        <end position="149"/>
    </location>
</feature>
<evidence type="ECO:0000313" key="5">
    <source>
        <dbReference type="Proteomes" id="UP000825935"/>
    </source>
</evidence>
<dbReference type="Gene3D" id="1.25.40.20">
    <property type="entry name" value="Ankyrin repeat-containing domain"/>
    <property type="match status" value="3"/>
</dbReference>
<comment type="caution">
    <text evidence="4">The sequence shown here is derived from an EMBL/GenBank/DDBJ whole genome shotgun (WGS) entry which is preliminary data.</text>
</comment>
<keyword evidence="5" id="KW-1185">Reference proteome</keyword>
<feature type="repeat" description="ANK" evidence="3">
    <location>
        <begin position="47"/>
        <end position="67"/>
    </location>
</feature>
<dbReference type="Pfam" id="PF00023">
    <property type="entry name" value="Ank"/>
    <property type="match status" value="1"/>
</dbReference>
<dbReference type="InterPro" id="IPR051637">
    <property type="entry name" value="Ank_repeat_dom-contain_49"/>
</dbReference>
<evidence type="ECO:0000256" key="1">
    <source>
        <dbReference type="ARBA" id="ARBA00022737"/>
    </source>
</evidence>
<keyword evidence="1" id="KW-0677">Repeat</keyword>
<dbReference type="PROSITE" id="PS50088">
    <property type="entry name" value="ANK_REPEAT"/>
    <property type="match status" value="3"/>
</dbReference>
<evidence type="ECO:0000256" key="2">
    <source>
        <dbReference type="ARBA" id="ARBA00023043"/>
    </source>
</evidence>
<sequence length="171" mass="18437">MADVEMQDASHASAEQIFKAAETGDFLVFQELSRDQLLRTCSLRNDDSRTPLHVAVSFGQEEIVKILCNLPGSSQTIVNVADEEGWTPLHSAVSCGQLSIMEILLQAGADVSAKTTGGRTPLHYAASKGHTKIAEVLVASGANINEKDMHSLDVLHCIGLQVLDISTYVKF</sequence>
<dbReference type="SUPFAM" id="SSF48403">
    <property type="entry name" value="Ankyrin repeat"/>
    <property type="match status" value="1"/>
</dbReference>
<dbReference type="OrthoDB" id="20872at2759"/>
<protein>
    <submittedName>
        <fullName evidence="4">Uncharacterized protein</fullName>
    </submittedName>
</protein>
<dbReference type="Pfam" id="PF12796">
    <property type="entry name" value="Ank_2"/>
    <property type="match status" value="1"/>
</dbReference>
<gene>
    <name evidence="4" type="ORF">KP509_09G006000</name>
</gene>
<proteinExistence type="predicted"/>
<name>A0A8T2U1K7_CERRI</name>
<dbReference type="PROSITE" id="PS50297">
    <property type="entry name" value="ANK_REP_REGION"/>
    <property type="match status" value="3"/>
</dbReference>
<dbReference type="AlphaFoldDB" id="A0A8T2U1K7"/>
<dbReference type="PRINTS" id="PR01415">
    <property type="entry name" value="ANKYRIN"/>
</dbReference>
<dbReference type="EMBL" id="CM035414">
    <property type="protein sequence ID" value="KAH7428538.1"/>
    <property type="molecule type" value="Genomic_DNA"/>
</dbReference>
<dbReference type="Proteomes" id="UP000825935">
    <property type="component" value="Chromosome 9"/>
</dbReference>
<organism evidence="4 5">
    <name type="scientific">Ceratopteris richardii</name>
    <name type="common">Triangle waterfern</name>
    <dbReference type="NCBI Taxonomy" id="49495"/>
    <lineage>
        <taxon>Eukaryota</taxon>
        <taxon>Viridiplantae</taxon>
        <taxon>Streptophyta</taxon>
        <taxon>Embryophyta</taxon>
        <taxon>Tracheophyta</taxon>
        <taxon>Polypodiopsida</taxon>
        <taxon>Polypodiidae</taxon>
        <taxon>Polypodiales</taxon>
        <taxon>Pteridineae</taxon>
        <taxon>Pteridaceae</taxon>
        <taxon>Parkerioideae</taxon>
        <taxon>Ceratopteris</taxon>
    </lineage>
</organism>
<keyword evidence="2 3" id="KW-0040">ANK repeat</keyword>
<evidence type="ECO:0000256" key="3">
    <source>
        <dbReference type="PROSITE-ProRule" id="PRU00023"/>
    </source>
</evidence>
<evidence type="ECO:0000313" key="4">
    <source>
        <dbReference type="EMBL" id="KAH7428538.1"/>
    </source>
</evidence>
<feature type="repeat" description="ANK" evidence="3">
    <location>
        <begin position="84"/>
        <end position="116"/>
    </location>
</feature>
<dbReference type="InterPro" id="IPR036770">
    <property type="entry name" value="Ankyrin_rpt-contain_sf"/>
</dbReference>
<dbReference type="PANTHER" id="PTHR24180:SF45">
    <property type="entry name" value="POLY [ADP-RIBOSE] POLYMERASE TANKYRASE"/>
    <property type="match status" value="1"/>
</dbReference>
<dbReference type="InterPro" id="IPR002110">
    <property type="entry name" value="Ankyrin_rpt"/>
</dbReference>